<name>A0ABX9KKW5_9FUSO</name>
<dbReference type="EMBL" id="QUAJ01000002">
    <property type="protein sequence ID" value="REI42992.1"/>
    <property type="molecule type" value="Genomic_DNA"/>
</dbReference>
<sequence length="143" mass="16546">MRRYIILGLMLLGSMFSYANMSISNMEKELSTIGISDENIENAKTILSTALKKHKIMLIELDQKELEINKLLIDDPEKNWFKINKLFDEIGQINANMKKNQLKTQIDVRKYISKEDYLKAKDLYMANRGAGKTTTIDVQINKN</sequence>
<dbReference type="Proteomes" id="UP000263486">
    <property type="component" value="Unassembled WGS sequence"/>
</dbReference>
<gene>
    <name evidence="1" type="ORF">DYH56_02265</name>
</gene>
<keyword evidence="2" id="KW-1185">Reference proteome</keyword>
<comment type="caution">
    <text evidence="1">The sequence shown here is derived from an EMBL/GenBank/DDBJ whole genome shotgun (WGS) entry which is preliminary data.</text>
</comment>
<evidence type="ECO:0000313" key="1">
    <source>
        <dbReference type="EMBL" id="REI42992.1"/>
    </source>
</evidence>
<proteinExistence type="predicted"/>
<reference evidence="1 2" key="1">
    <citation type="submission" date="2018-08" db="EMBL/GenBank/DDBJ databases">
        <title>Draft genome sequence of Psychrilyobacter sp. strain SD5 isolated from Black Sea water.</title>
        <authorList>
            <person name="Yadav S."/>
            <person name="Villanueva L."/>
            <person name="Damste J.S.S."/>
        </authorList>
    </citation>
    <scope>NUCLEOTIDE SEQUENCE [LARGE SCALE GENOMIC DNA]</scope>
    <source>
        <strain evidence="1 2">SD5</strain>
    </source>
</reference>
<protein>
    <submittedName>
        <fullName evidence="1">Uncharacterized protein</fullName>
    </submittedName>
</protein>
<evidence type="ECO:0000313" key="2">
    <source>
        <dbReference type="Proteomes" id="UP000263486"/>
    </source>
</evidence>
<accession>A0ABX9KKW5</accession>
<organism evidence="1 2">
    <name type="scientific">Psychrilyobacter piezotolerans</name>
    <dbReference type="NCBI Taxonomy" id="2293438"/>
    <lineage>
        <taxon>Bacteria</taxon>
        <taxon>Fusobacteriati</taxon>
        <taxon>Fusobacteriota</taxon>
        <taxon>Fusobacteriia</taxon>
        <taxon>Fusobacteriales</taxon>
        <taxon>Fusobacteriaceae</taxon>
        <taxon>Psychrilyobacter</taxon>
    </lineage>
</organism>
<dbReference type="RefSeq" id="WP_114641223.1">
    <property type="nucleotide sequence ID" value="NZ_JAACIO010000002.1"/>
</dbReference>